<dbReference type="GO" id="GO:0002949">
    <property type="term" value="P:tRNA threonylcarbamoyladenosine modification"/>
    <property type="evidence" value="ECO:0007669"/>
    <property type="project" value="InterPro"/>
</dbReference>
<name>A0A9D1S3I8_9FIRM</name>
<reference evidence="2" key="2">
    <citation type="journal article" date="2021" name="PeerJ">
        <title>Extensive microbial diversity within the chicken gut microbiome revealed by metagenomics and culture.</title>
        <authorList>
            <person name="Gilroy R."/>
            <person name="Ravi A."/>
            <person name="Getino M."/>
            <person name="Pursley I."/>
            <person name="Horton D.L."/>
            <person name="Alikhan N.F."/>
            <person name="Baker D."/>
            <person name="Gharbi K."/>
            <person name="Hall N."/>
            <person name="Watson M."/>
            <person name="Adriaenssens E.M."/>
            <person name="Foster-Nyarko E."/>
            <person name="Jarju S."/>
            <person name="Secka A."/>
            <person name="Antonio M."/>
            <person name="Oren A."/>
            <person name="Chaudhuri R.R."/>
            <person name="La Ragione R."/>
            <person name="Hildebrand F."/>
            <person name="Pallen M.J."/>
        </authorList>
    </citation>
    <scope>NUCLEOTIDE SEQUENCE</scope>
    <source>
        <strain evidence="2">ChiGjej1B1-22543</strain>
    </source>
</reference>
<dbReference type="SUPFAM" id="SSF55729">
    <property type="entry name" value="Acyl-CoA N-acyltransferases (Nat)"/>
    <property type="match status" value="1"/>
</dbReference>
<dbReference type="Pfam" id="PF00814">
    <property type="entry name" value="TsaD"/>
    <property type="match status" value="1"/>
</dbReference>
<comment type="caution">
    <text evidence="2">The sequence shown here is derived from an EMBL/GenBank/DDBJ whole genome shotgun (WGS) entry which is preliminary data.</text>
</comment>
<dbReference type="PANTHER" id="PTHR47542:SF2">
    <property type="entry name" value="ACYL-COA N-ACYLTRANSFERASES (NAT) SUPERFAMILY PROTEIN"/>
    <property type="match status" value="1"/>
</dbReference>
<dbReference type="Gene3D" id="3.30.420.40">
    <property type="match status" value="2"/>
</dbReference>
<dbReference type="NCBIfam" id="TIGR03725">
    <property type="entry name" value="T6A_YeaZ"/>
    <property type="match status" value="1"/>
</dbReference>
<protein>
    <submittedName>
        <fullName evidence="2">Ribosomal protein S18-alanine N-acetyltransferase</fullName>
    </submittedName>
</protein>
<dbReference type="GO" id="GO:0005840">
    <property type="term" value="C:ribosome"/>
    <property type="evidence" value="ECO:0007669"/>
    <property type="project" value="UniProtKB-KW"/>
</dbReference>
<dbReference type="InterPro" id="IPR006464">
    <property type="entry name" value="AcTrfase_RimI/Ard1"/>
</dbReference>
<dbReference type="GO" id="GO:0008080">
    <property type="term" value="F:N-acetyltransferase activity"/>
    <property type="evidence" value="ECO:0007669"/>
    <property type="project" value="InterPro"/>
</dbReference>
<sequence length="353" mass="39248">MSKVVLSLDSSDKALSVGLMVDGEIKATKTIEAWQRQSEFLVDEIAKLLDAHSISRTAISAVSTCIGPGSYTGVRIALTIAKTICLALQTPLYLSSSLESLAKPGCKSLCVCNARGKRSYVGIYEDGKCLRKDCIMENSELLSLIDSDPSLTLCGDCAYLGSQGYRADVAENLLLHLDDDHLCDNPMGAKPVYLKDDYEKGKFKVTIRRTLPSDLDAIMAIEEKSFKHPYSREQMLYELNENPVGYLYSALVDAEVVGFIDFMITFNSATISQIAVKEEMRGKGIGNMLIGQLLKDCRAQKDPVEYLTLEVRKSNERAIRFYKRHCFEEILTKKGYYDDGEDAVYMVRSVING</sequence>
<dbReference type="Gene3D" id="3.40.630.30">
    <property type="match status" value="1"/>
</dbReference>
<dbReference type="InterPro" id="IPR000905">
    <property type="entry name" value="Gcp-like_dom"/>
</dbReference>
<keyword evidence="2" id="KW-0689">Ribosomal protein</keyword>
<gene>
    <name evidence="2" type="primary">rimI</name>
    <name evidence="2" type="ORF">IAC52_02845</name>
</gene>
<evidence type="ECO:0000313" key="2">
    <source>
        <dbReference type="EMBL" id="HIU45218.1"/>
    </source>
</evidence>
<dbReference type="PANTHER" id="PTHR47542">
    <property type="entry name" value="ACYL-COA N-ACYLTRANSFERASES (NAT) SUPERFAMILY PROTEIN"/>
    <property type="match status" value="1"/>
</dbReference>
<proteinExistence type="predicted"/>
<dbReference type="CDD" id="cd04301">
    <property type="entry name" value="NAT_SF"/>
    <property type="match status" value="1"/>
</dbReference>
<dbReference type="EMBL" id="DVMV01000018">
    <property type="protein sequence ID" value="HIU45218.1"/>
    <property type="molecule type" value="Genomic_DNA"/>
</dbReference>
<dbReference type="AlphaFoldDB" id="A0A9D1S3I8"/>
<feature type="domain" description="N-acetyltransferase" evidence="1">
    <location>
        <begin position="205"/>
        <end position="351"/>
    </location>
</feature>
<evidence type="ECO:0000313" key="3">
    <source>
        <dbReference type="Proteomes" id="UP000824070"/>
    </source>
</evidence>
<dbReference type="Proteomes" id="UP000824070">
    <property type="component" value="Unassembled WGS sequence"/>
</dbReference>
<accession>A0A9D1S3I8</accession>
<dbReference type="SUPFAM" id="SSF53067">
    <property type="entry name" value="Actin-like ATPase domain"/>
    <property type="match status" value="1"/>
</dbReference>
<dbReference type="Pfam" id="PF00583">
    <property type="entry name" value="Acetyltransf_1"/>
    <property type="match status" value="1"/>
</dbReference>
<dbReference type="InterPro" id="IPR000182">
    <property type="entry name" value="GNAT_dom"/>
</dbReference>
<reference evidence="2" key="1">
    <citation type="submission" date="2020-10" db="EMBL/GenBank/DDBJ databases">
        <authorList>
            <person name="Gilroy R."/>
        </authorList>
    </citation>
    <scope>NUCLEOTIDE SEQUENCE</scope>
    <source>
        <strain evidence="2">ChiGjej1B1-22543</strain>
    </source>
</reference>
<organism evidence="2 3">
    <name type="scientific">Candidatus Alloenteromonas pullicola</name>
    <dbReference type="NCBI Taxonomy" id="2840784"/>
    <lineage>
        <taxon>Bacteria</taxon>
        <taxon>Bacillati</taxon>
        <taxon>Bacillota</taxon>
        <taxon>Bacillota incertae sedis</taxon>
        <taxon>Candidatus Alloenteromonas</taxon>
    </lineage>
</organism>
<dbReference type="InterPro" id="IPR016181">
    <property type="entry name" value="Acyl_CoA_acyltransferase"/>
</dbReference>
<keyword evidence="2" id="KW-0687">Ribonucleoprotein</keyword>
<evidence type="ECO:0000259" key="1">
    <source>
        <dbReference type="PROSITE" id="PS51186"/>
    </source>
</evidence>
<dbReference type="NCBIfam" id="TIGR01575">
    <property type="entry name" value="rimI"/>
    <property type="match status" value="1"/>
</dbReference>
<dbReference type="PROSITE" id="PS51186">
    <property type="entry name" value="GNAT"/>
    <property type="match status" value="1"/>
</dbReference>
<dbReference type="InterPro" id="IPR022496">
    <property type="entry name" value="T6A_TsaB"/>
</dbReference>
<dbReference type="InterPro" id="IPR043129">
    <property type="entry name" value="ATPase_NBD"/>
</dbReference>